<keyword evidence="1" id="KW-0812">Transmembrane</keyword>
<keyword evidence="1" id="KW-0472">Membrane</keyword>
<evidence type="ECO:0000256" key="1">
    <source>
        <dbReference type="SAM" id="Phobius"/>
    </source>
</evidence>
<evidence type="ECO:0000313" key="2">
    <source>
        <dbReference type="EMBL" id="KAJ6997691.1"/>
    </source>
</evidence>
<reference evidence="2" key="1">
    <citation type="journal article" date="2023" name="Mol. Ecol. Resour.">
        <title>Chromosome-level genome assembly of a triploid poplar Populus alba 'Berolinensis'.</title>
        <authorList>
            <person name="Chen S."/>
            <person name="Yu Y."/>
            <person name="Wang X."/>
            <person name="Wang S."/>
            <person name="Zhang T."/>
            <person name="Zhou Y."/>
            <person name="He R."/>
            <person name="Meng N."/>
            <person name="Wang Y."/>
            <person name="Liu W."/>
            <person name="Liu Z."/>
            <person name="Liu J."/>
            <person name="Guo Q."/>
            <person name="Huang H."/>
            <person name="Sederoff R.R."/>
            <person name="Wang G."/>
            <person name="Qu G."/>
            <person name="Chen S."/>
        </authorList>
    </citation>
    <scope>NUCLEOTIDE SEQUENCE</scope>
    <source>
        <strain evidence="2">SC-2020</strain>
    </source>
</reference>
<gene>
    <name evidence="2" type="ORF">NC653_014055</name>
</gene>
<evidence type="ECO:0000313" key="3">
    <source>
        <dbReference type="Proteomes" id="UP001164929"/>
    </source>
</evidence>
<name>A0AAD6QWB1_9ROSI</name>
<organism evidence="2 3">
    <name type="scientific">Populus alba x Populus x berolinensis</name>
    <dbReference type="NCBI Taxonomy" id="444605"/>
    <lineage>
        <taxon>Eukaryota</taxon>
        <taxon>Viridiplantae</taxon>
        <taxon>Streptophyta</taxon>
        <taxon>Embryophyta</taxon>
        <taxon>Tracheophyta</taxon>
        <taxon>Spermatophyta</taxon>
        <taxon>Magnoliopsida</taxon>
        <taxon>eudicotyledons</taxon>
        <taxon>Gunneridae</taxon>
        <taxon>Pentapetalae</taxon>
        <taxon>rosids</taxon>
        <taxon>fabids</taxon>
        <taxon>Malpighiales</taxon>
        <taxon>Salicaceae</taxon>
        <taxon>Saliceae</taxon>
        <taxon>Populus</taxon>
    </lineage>
</organism>
<comment type="caution">
    <text evidence="2">The sequence shown here is derived from an EMBL/GenBank/DDBJ whole genome shotgun (WGS) entry which is preliminary data.</text>
</comment>
<proteinExistence type="predicted"/>
<dbReference type="Proteomes" id="UP001164929">
    <property type="component" value="Chromosome 5"/>
</dbReference>
<accession>A0AAD6QWB1</accession>
<feature type="transmembrane region" description="Helical" evidence="1">
    <location>
        <begin position="38"/>
        <end position="63"/>
    </location>
</feature>
<keyword evidence="3" id="KW-1185">Reference proteome</keyword>
<protein>
    <submittedName>
        <fullName evidence="2">Uncharacterized protein</fullName>
    </submittedName>
</protein>
<dbReference type="AlphaFoldDB" id="A0AAD6QWB1"/>
<dbReference type="EMBL" id="JAQIZT010000005">
    <property type="protein sequence ID" value="KAJ6997691.1"/>
    <property type="molecule type" value="Genomic_DNA"/>
</dbReference>
<keyword evidence="1" id="KW-1133">Transmembrane helix</keyword>
<sequence>MELPLLLSTSLCSPSPIPLILGLRSILDQFLDGFVLEAYINFSIQSLGVCQIITCSFGGIVFFSGTHFSGKRKGAKIILLLLKINYLFLKS</sequence>